<feature type="compositionally biased region" description="Low complexity" evidence="1">
    <location>
        <begin position="396"/>
        <end position="407"/>
    </location>
</feature>
<dbReference type="GO" id="GO:0004402">
    <property type="term" value="F:histone acetyltransferase activity"/>
    <property type="evidence" value="ECO:0007669"/>
    <property type="project" value="InterPro"/>
</dbReference>
<feature type="compositionally biased region" description="Basic residues" evidence="1">
    <location>
        <begin position="1383"/>
        <end position="1392"/>
    </location>
</feature>
<feature type="domain" description="Agenet-like" evidence="2">
    <location>
        <begin position="484"/>
        <end position="580"/>
    </location>
</feature>
<feature type="region of interest" description="Disordered" evidence="1">
    <location>
        <begin position="1300"/>
        <end position="1426"/>
    </location>
</feature>
<feature type="region of interest" description="Disordered" evidence="1">
    <location>
        <begin position="784"/>
        <end position="873"/>
    </location>
</feature>
<evidence type="ECO:0000256" key="1">
    <source>
        <dbReference type="SAM" id="MobiDB-lite"/>
    </source>
</evidence>
<evidence type="ECO:0000259" key="2">
    <source>
        <dbReference type="Pfam" id="PF05641"/>
    </source>
</evidence>
<feature type="compositionally biased region" description="Basic and acidic residues" evidence="1">
    <location>
        <begin position="366"/>
        <end position="375"/>
    </location>
</feature>
<dbReference type="Pfam" id="PF12657">
    <property type="entry name" value="TFIIIC_delta"/>
    <property type="match status" value="1"/>
</dbReference>
<protein>
    <submittedName>
        <fullName evidence="4">Uncharacterized protein</fullName>
    </submittedName>
</protein>
<feature type="compositionally biased region" description="Gly residues" evidence="1">
    <location>
        <begin position="804"/>
        <end position="815"/>
    </location>
</feature>
<dbReference type="GO" id="GO:0000127">
    <property type="term" value="C:transcription factor TFIIIC complex"/>
    <property type="evidence" value="ECO:0007669"/>
    <property type="project" value="InterPro"/>
</dbReference>
<sequence>MQVQDHVGIYQTPVGLDCIKWSQDNLIAVAAGQAITIFSPAALGGPRAFAPYRSIDTSVVAPGFTPKEWQDSPQFAMSAFYEVNMKSAVNDQGWRNIAWSPVGCTMSGGCYLAALSADFKVFLLAPPVSAMGSAWHEVADVTKLFQDYMAATGWKEVDCFAVGSEHHEAGADGVLRLRGGCSTPAVWTSPSGATGLCRTVTAPAGAAGPDQFLAPGLQVEVGAPVLRLRGGGLEGNSTADADAAVDLGGGNNIVGDGHDGAIPEAQPEDRKVEDGLHTAAPGAIADAVSVLANKTAVASGNVATAVASRLGSPRSGTPREQVGGTRKSRASSRGRAGGDGGKAGHAAPTAGETGSLAADAETGAGDDPHATKGGEEELATAPPAKRPRRSGRASWGAGATTVGDGVAAGSSRENVMASADGAIGLGENGAAAASTAVEAGLGKPGPSGYKGTARSRRQIAGPQAGSTPFSNGGVSAAAAQLREGERVEVHNDEEGLTGGWFQARLVKLSAPQYCYALVMYDELQVSEEPGSQLLTEWFPLPGCPRLLTPAAARTALPPGPDGVPCPVHSRRGYAVRPAPPSEVAPRPVPPPLRLGMMVEVLHDSAWWTVLLVGVTGPPEAVAAAGRGIAVAAHCDDGQTDIASGVILHGRLLDGKEAVSVPLERSRAVAVWDPKMGSWSAPEPHSFLPARPHHFRDVLLLEGGSTAAAVLEPLLVNRVEAQKEAAESARTELEDADEGASWAAAVEAAGEEMLRAFSLEFTLLQLDGAWLWGVVRERLAALQGASHPEQLTPPRWASASATTTGRGGYEGSGNLGQGHHRRSPGVPPEGSSLGATSQGGGSRRRTGHGADRERTGGSGKPTGNSGQGDAPDLLDFTGIDLDTFRQYDTRPDPSKGGAGLERAAPGMIAKRFSALQSAADPSTLRVYVPGERLTGTELQLYARAYGEFMHLYGSQLPEGADKRISTAAKQRCRQVLHRSSTFPVGGDAEERGADLAPGAAPHAADGAIATVAGEGPQRGRGPAKRCRTLTEGGLAEGSADGLTFKSEPVKDEPQEVSPAAAEGMFTTARRRRSAAAAMVGSTRKGPGRSSCGRTSDIAPVMDFSGIDPDTFRQYDTRPDPSEGGVGLEKVAPGMILSRWQALITTADSGVLRAYKPFEKMSGVELKMYDQAYCEFLHLYGDKLPNGAAKRIHIEAKRRVRRQLRTVADENEEGAPPDGSQQHQQHVGAAGVTPLTTNSGRVARAAAVRAAAAARRQCGGAVAGAGSSDDDDDAGDKEGGDALPFGLGYDAVQARQSRANGAAVKSLPVAGPSKRGCSVQPLTRGEDGGYGASDYSLPTESESNDSSSGSESLGDEEREDDESGDEGEDGLEDVIGEEEDERPRRGGGRGRGGRSGRGGGGGRPRNGGNSQARPSSREEEDAANTAVSSFVEAATSQLFEPLAPAINLSDPQMLQKHGGYIVYKRYMELRGKCDSTQLPAYSRGEHLHGADLRMFVQAYGEFMKVFGALLPAGADKKIKTHTKSTIRRRVIQSHKNTSDKPESAAGPAGSRRVIPQQSVLWTGKRRQGVREAAGVQGTLFMGYGEGGGSEEGEELQAARAGEGGDGPGAFNSVERWENTVSVWGRRSRLRYQVDLIRGSAESVEPTARQPSYAVRFYGYVKDDHRDIPLENCAASDVTNGPVLPTAVYEARALALAATCLAWSPTYCANRGEEPTCTSAASAGTATTPDSTAAPAATATVATAEQSDGVSRCCVLAIGNKLGQVAMWRLGLPPEYVHRMQDRAERSGPESKITADMGPLSASKCSRAETSSRASSCSSPLLQWMGQLQVHKGGAHVLRLTWCVAPECGTAAAAVINTSEQAAQVPGPATASSSGQWHVPQPHSAGQRDSLLLLTGLSDGSILLWSVSAATFTRASDLTLLSEICSPDGLAPTAIDCTWLLLSDPLQHRTRHHQLTTCVTNTNTNINRPANGMHDTTAQQQPQHWGPVDGRARARRRKDTEVEAVQVGVADVPDAEEVEDSGTLGTGDAYNQDYDYGISATMGEAQVWEAGHTGGPWGRRLLIVASKPCGAVFAWRSGCWRPRTAESEEGPMQADFSAVAADGIDKVYAGDLATACKTVNGAGSCLHSAVHGSFHCGGVALAAGRPLVVSGGTDGAVKCWLVSELELPMSAVGAVPLPARRRYLPPALQLTEVPEGIYRLDPCSASLPELPPQVQSLPLARQAVHGVAASGNGLVFAVLRTTSTRQLDIAKNVMIHGRVLGGSVHLMTPYSMAAAAAPLLPLLPRMLAAGLMFQAPVASCLWDIHAMTLRAGMVEAMALPPVPAEAWDTEMDCEATVVDDAAALEQVQGTVGGNMDDGADGGGAGAGGNMDLGRARLAALVRQDTEERRRAKLITRLQQLTAAKLMLAALEHFLTPLEAPYNAAAAAAAADATTSLYITLGGSRAWAWCGLRCATALRRLALSYAAARADPPGALPNEQLADVDSGVLAALQEAGVPAAAATMAPAALLACRDTAARHEGELLQAHIWAALTRGIEYCMRQPLALMAAQPPSLYKLLMADWVTLHLRHPMLREAELLPLTVNVYLSADEAPPLDCPPRARETVSLTSQPVSLTGSDMLHSASVAECCCNFETTSTGNSAPKQQQQPANAAAAVGPGPRTAAAVTAGSQRGVLGLPRCGATLAVCESLVVWNCVLCARRYLLPPTRRPQQCTSPNVPYCLFCGIRLGNGALADNFLRQPSLPAAGDVLFAS</sequence>
<dbReference type="Pfam" id="PF05641">
    <property type="entry name" value="Agenet"/>
    <property type="match status" value="1"/>
</dbReference>
<feature type="domain" description="Transcription factor IIIC 90kDa subunit N-terminal" evidence="3">
    <location>
        <begin position="21"/>
        <end position="150"/>
    </location>
</feature>
<dbReference type="PANTHER" id="PTHR15496:SF2">
    <property type="entry name" value="GENERAL TRANSCRIPTION FACTOR 3C POLYPEPTIDE 4"/>
    <property type="match status" value="1"/>
</dbReference>
<reference evidence="4" key="1">
    <citation type="journal article" date="2021" name="Proc. Natl. Acad. Sci. U.S.A.">
        <title>Three genomes in the algal genus Volvox reveal the fate of a haploid sex-determining region after a transition to homothallism.</title>
        <authorList>
            <person name="Yamamoto K."/>
            <person name="Hamaji T."/>
            <person name="Kawai-Toyooka H."/>
            <person name="Matsuzaki R."/>
            <person name="Takahashi F."/>
            <person name="Nishimura Y."/>
            <person name="Kawachi M."/>
            <person name="Noguchi H."/>
            <person name="Minakuchi Y."/>
            <person name="Umen J.G."/>
            <person name="Toyoda A."/>
            <person name="Nozaki H."/>
        </authorList>
    </citation>
    <scope>NUCLEOTIDE SEQUENCE</scope>
    <source>
        <strain evidence="4">NIES-3780</strain>
    </source>
</reference>
<feature type="compositionally biased region" description="Low complexity" evidence="1">
    <location>
        <begin position="1338"/>
        <end position="1350"/>
    </location>
</feature>
<feature type="region of interest" description="Disordered" evidence="1">
    <location>
        <begin position="1521"/>
        <end position="1550"/>
    </location>
</feature>
<keyword evidence="5" id="KW-1185">Reference proteome</keyword>
<evidence type="ECO:0000313" key="4">
    <source>
        <dbReference type="EMBL" id="GIL65370.1"/>
    </source>
</evidence>
<feature type="compositionally biased region" description="Gly residues" evidence="1">
    <location>
        <begin position="1393"/>
        <end position="1403"/>
    </location>
</feature>
<accession>A0A8J4BNW9</accession>
<dbReference type="InterPro" id="IPR024761">
    <property type="entry name" value="TFIIIC_delta_N"/>
</dbReference>
<feature type="region of interest" description="Disordered" evidence="1">
    <location>
        <begin position="1779"/>
        <end position="1801"/>
    </location>
</feature>
<dbReference type="InterPro" id="IPR044230">
    <property type="entry name" value="GTF3C4"/>
</dbReference>
<dbReference type="PANTHER" id="PTHR15496">
    <property type="entry name" value="GENERAL TRANSCRIPTION FACTOR 3C POLYPEPTIDE 4 FAMILY"/>
    <property type="match status" value="1"/>
</dbReference>
<feature type="compositionally biased region" description="Polar residues" evidence="1">
    <location>
        <begin position="464"/>
        <end position="473"/>
    </location>
</feature>
<proteinExistence type="predicted"/>
<dbReference type="Proteomes" id="UP000747399">
    <property type="component" value="Unassembled WGS sequence"/>
</dbReference>
<dbReference type="InterPro" id="IPR008395">
    <property type="entry name" value="Agenet-like_dom"/>
</dbReference>
<feature type="region of interest" description="Disordered" evidence="1">
    <location>
        <begin position="1076"/>
        <end position="1098"/>
    </location>
</feature>
<feature type="region of interest" description="Disordered" evidence="1">
    <location>
        <begin position="1207"/>
        <end position="1234"/>
    </location>
</feature>
<evidence type="ECO:0000313" key="5">
    <source>
        <dbReference type="Proteomes" id="UP000747399"/>
    </source>
</evidence>
<evidence type="ECO:0000259" key="3">
    <source>
        <dbReference type="Pfam" id="PF12657"/>
    </source>
</evidence>
<feature type="region of interest" description="Disordered" evidence="1">
    <location>
        <begin position="439"/>
        <end position="474"/>
    </location>
</feature>
<feature type="region of interest" description="Disordered" evidence="1">
    <location>
        <begin position="1034"/>
        <end position="1057"/>
    </location>
</feature>
<dbReference type="GO" id="GO:0006384">
    <property type="term" value="P:transcription initiation at RNA polymerase III promoter"/>
    <property type="evidence" value="ECO:0007669"/>
    <property type="project" value="InterPro"/>
</dbReference>
<feature type="compositionally biased region" description="Acidic residues" evidence="1">
    <location>
        <begin position="1351"/>
        <end position="1378"/>
    </location>
</feature>
<dbReference type="EMBL" id="BNCO01000075">
    <property type="protein sequence ID" value="GIL65370.1"/>
    <property type="molecule type" value="Genomic_DNA"/>
</dbReference>
<feature type="region of interest" description="Disordered" evidence="1">
    <location>
        <begin position="307"/>
        <end position="407"/>
    </location>
</feature>
<organism evidence="4 5">
    <name type="scientific">Volvox africanus</name>
    <dbReference type="NCBI Taxonomy" id="51714"/>
    <lineage>
        <taxon>Eukaryota</taxon>
        <taxon>Viridiplantae</taxon>
        <taxon>Chlorophyta</taxon>
        <taxon>core chlorophytes</taxon>
        <taxon>Chlorophyceae</taxon>
        <taxon>CS clade</taxon>
        <taxon>Chlamydomonadales</taxon>
        <taxon>Volvocaceae</taxon>
        <taxon>Volvox</taxon>
    </lineage>
</organism>
<name>A0A8J4BNW9_9CHLO</name>
<feature type="region of interest" description="Disordered" evidence="1">
    <location>
        <begin position="1258"/>
        <end position="1279"/>
    </location>
</feature>
<gene>
    <name evidence="4" type="ORF">Vafri_19033</name>
</gene>
<comment type="caution">
    <text evidence="4">The sequence shown here is derived from an EMBL/GenBank/DDBJ whole genome shotgun (WGS) entry which is preliminary data.</text>
</comment>
<feature type="compositionally biased region" description="Basic residues" evidence="1">
    <location>
        <begin position="1521"/>
        <end position="1530"/>
    </location>
</feature>